<evidence type="ECO:0000313" key="5">
    <source>
        <dbReference type="Proteomes" id="UP000487757"/>
    </source>
</evidence>
<feature type="transmembrane region" description="Helical" evidence="2">
    <location>
        <begin position="141"/>
        <end position="158"/>
    </location>
</feature>
<evidence type="ECO:0000256" key="1">
    <source>
        <dbReference type="SAM" id="MobiDB-lite"/>
    </source>
</evidence>
<dbReference type="InterPro" id="IPR010559">
    <property type="entry name" value="Sig_transdc_His_kin_internal"/>
</dbReference>
<keyword evidence="2" id="KW-0812">Transmembrane</keyword>
<comment type="caution">
    <text evidence="4">The sequence shown here is derived from an EMBL/GenBank/DDBJ whole genome shotgun (WGS) entry which is preliminary data.</text>
</comment>
<feature type="domain" description="Signal transduction histidine kinase internal region" evidence="3">
    <location>
        <begin position="182"/>
        <end position="260"/>
    </location>
</feature>
<protein>
    <recommendedName>
        <fullName evidence="3">Signal transduction histidine kinase internal region domain-containing protein</fullName>
    </recommendedName>
</protein>
<feature type="region of interest" description="Disordered" evidence="1">
    <location>
        <begin position="107"/>
        <end position="133"/>
    </location>
</feature>
<feature type="transmembrane region" description="Helical" evidence="2">
    <location>
        <begin position="72"/>
        <end position="89"/>
    </location>
</feature>
<dbReference type="GO" id="GO:0000155">
    <property type="term" value="F:phosphorelay sensor kinase activity"/>
    <property type="evidence" value="ECO:0007669"/>
    <property type="project" value="InterPro"/>
</dbReference>
<reference evidence="4 5" key="1">
    <citation type="submission" date="2019-11" db="EMBL/GenBank/DDBJ databases">
        <title>Pedobacter petrophilus genome.</title>
        <authorList>
            <person name="Feldbauer M.J."/>
            <person name="Newman J.D."/>
        </authorList>
    </citation>
    <scope>NUCLEOTIDE SEQUENCE [LARGE SCALE GENOMIC DNA]</scope>
    <source>
        <strain evidence="4 5">LMG 29686</strain>
    </source>
</reference>
<dbReference type="Pfam" id="PF06580">
    <property type="entry name" value="His_kinase"/>
    <property type="match status" value="1"/>
</dbReference>
<dbReference type="InterPro" id="IPR050640">
    <property type="entry name" value="Bact_2-comp_sensor_kinase"/>
</dbReference>
<dbReference type="GO" id="GO:0016020">
    <property type="term" value="C:membrane"/>
    <property type="evidence" value="ECO:0007669"/>
    <property type="project" value="InterPro"/>
</dbReference>
<gene>
    <name evidence="4" type="ORF">GJU39_08675</name>
</gene>
<evidence type="ECO:0000256" key="2">
    <source>
        <dbReference type="SAM" id="Phobius"/>
    </source>
</evidence>
<dbReference type="PANTHER" id="PTHR34220:SF7">
    <property type="entry name" value="SENSOR HISTIDINE KINASE YPDA"/>
    <property type="match status" value="1"/>
</dbReference>
<keyword evidence="5" id="KW-1185">Reference proteome</keyword>
<dbReference type="RefSeq" id="WP_154280396.1">
    <property type="nucleotide sequence ID" value="NZ_JBHUJQ010000001.1"/>
</dbReference>
<sequence length="369" mass="43137">MSRKLMIKNSIQVVTALFLLSLPLFMISDQNLNYMTSTTGIIKYLIFCIVFLFLYLAHTYYLFPKFYEKSNVFYFTSIGLALVLILWLRPFDRFVFSYRNFRNESRDFERSLPPDSRQQPQFNPTDFRPPSGRRLGEGPRLDIASVFLFFLTFIIGFTKQTNIQLNLTTQRALLAEAEKVQAELSFLKAQVNPHFLFNTLNNIYTLAIIKEDNTGPSIMKLSNMMRYITDEAGHDFVDLQQEIDCITDFIDLQKLRLTKKTLLIFELEGDFKNKTIAPLLLMAFVENVFKYGVSNHNENTLIIKLFSKQNSLILFCQNTIYPEKVTAERSGIGMENTKRRLNYLYKDHHILYIDTKNQLFTVNLTIQLL</sequence>
<evidence type="ECO:0000313" key="4">
    <source>
        <dbReference type="EMBL" id="MRX76161.1"/>
    </source>
</evidence>
<dbReference type="AlphaFoldDB" id="A0A7K0FXK1"/>
<keyword evidence="2" id="KW-0472">Membrane</keyword>
<accession>A0A7K0FXK1</accession>
<dbReference type="OrthoDB" id="9792992at2"/>
<evidence type="ECO:0000259" key="3">
    <source>
        <dbReference type="Pfam" id="PF06580"/>
    </source>
</evidence>
<dbReference type="EMBL" id="WKKH01000010">
    <property type="protein sequence ID" value="MRX76161.1"/>
    <property type="molecule type" value="Genomic_DNA"/>
</dbReference>
<name>A0A7K0FXK1_9SPHI</name>
<dbReference type="PANTHER" id="PTHR34220">
    <property type="entry name" value="SENSOR HISTIDINE KINASE YPDA"/>
    <property type="match status" value="1"/>
</dbReference>
<proteinExistence type="predicted"/>
<feature type="transmembrane region" description="Helical" evidence="2">
    <location>
        <begin position="42"/>
        <end position="63"/>
    </location>
</feature>
<dbReference type="Proteomes" id="UP000487757">
    <property type="component" value="Unassembled WGS sequence"/>
</dbReference>
<organism evidence="4 5">
    <name type="scientific">Pedobacter petrophilus</name>
    <dbReference type="NCBI Taxonomy" id="1908241"/>
    <lineage>
        <taxon>Bacteria</taxon>
        <taxon>Pseudomonadati</taxon>
        <taxon>Bacteroidota</taxon>
        <taxon>Sphingobacteriia</taxon>
        <taxon>Sphingobacteriales</taxon>
        <taxon>Sphingobacteriaceae</taxon>
        <taxon>Pedobacter</taxon>
    </lineage>
</organism>
<keyword evidence="2" id="KW-1133">Transmembrane helix</keyword>